<evidence type="ECO:0000256" key="5">
    <source>
        <dbReference type="ARBA" id="ARBA00022679"/>
    </source>
</evidence>
<keyword evidence="5" id="KW-0808">Transferase</keyword>
<evidence type="ECO:0000259" key="11">
    <source>
        <dbReference type="Pfam" id="PF03007"/>
    </source>
</evidence>
<evidence type="ECO:0000256" key="8">
    <source>
        <dbReference type="ARBA" id="ARBA00024360"/>
    </source>
</evidence>
<dbReference type="GO" id="GO:0004144">
    <property type="term" value="F:diacylglycerol O-acyltransferase activity"/>
    <property type="evidence" value="ECO:0007669"/>
    <property type="project" value="UniProtKB-EC"/>
</dbReference>
<keyword evidence="7" id="KW-0012">Acyltransferase</keyword>
<dbReference type="GO" id="GO:0005789">
    <property type="term" value="C:endoplasmic reticulum membrane"/>
    <property type="evidence" value="ECO:0007669"/>
    <property type="project" value="UniProtKB-SubCell"/>
</dbReference>
<evidence type="ECO:0000256" key="7">
    <source>
        <dbReference type="ARBA" id="ARBA00023315"/>
    </source>
</evidence>
<sequence length="360" mass="40416">MGCKVKGNPPAIIDGLKHTLVNHPRFSSILEMNNGKKGKPSWVRTEVRVEDHVIVPDIDPNIESPDQYLEDYISKLTTVPMDFSKPLWEIHLLCLKTSNAESIGLLKIHHSLGDGMSLMSLFLACTRKTSDPEALPTVSVQKNSLDRAVTPVFSTRFDQEATPKSKESMRKFRLRSAIMINLRPNTGIEALADMMAKKSKCRWGNLFGYILLPFSVGLETDPLEYVRRAKVTVNRKKHSLEAVFSMAFFKLILKVLGLKASVVLVRKVIHNTTLTFSNVVGPKEEITFHGHPLSYIAPSVFGHPHALTVHFQSYEKKVIISVTADPTVIPDPHKMCDDFVESLKLIKSSVLERGLYEMEV</sequence>
<dbReference type="Pfam" id="PF03007">
    <property type="entry name" value="WS_DGAT_cat"/>
    <property type="match status" value="1"/>
</dbReference>
<dbReference type="InterPro" id="IPR009721">
    <property type="entry name" value="O-acyltransferase_WSD1_C"/>
</dbReference>
<dbReference type="Proteomes" id="UP000886595">
    <property type="component" value="Unassembled WGS sequence"/>
</dbReference>
<dbReference type="PANTHER" id="PTHR31650:SF57">
    <property type="entry name" value="(RAPE) HYPOTHETICAL PROTEIN"/>
    <property type="match status" value="1"/>
</dbReference>
<evidence type="ECO:0000256" key="1">
    <source>
        <dbReference type="ARBA" id="ARBA00004162"/>
    </source>
</evidence>
<dbReference type="OrthoDB" id="619536at2759"/>
<evidence type="ECO:0000256" key="10">
    <source>
        <dbReference type="ARBA" id="ARBA00048109"/>
    </source>
</evidence>
<evidence type="ECO:0000256" key="2">
    <source>
        <dbReference type="ARBA" id="ARBA00004586"/>
    </source>
</evidence>
<organism evidence="13 14">
    <name type="scientific">Brassica carinata</name>
    <name type="common">Ethiopian mustard</name>
    <name type="synonym">Abyssinian cabbage</name>
    <dbReference type="NCBI Taxonomy" id="52824"/>
    <lineage>
        <taxon>Eukaryota</taxon>
        <taxon>Viridiplantae</taxon>
        <taxon>Streptophyta</taxon>
        <taxon>Embryophyta</taxon>
        <taxon>Tracheophyta</taxon>
        <taxon>Spermatophyta</taxon>
        <taxon>Magnoliopsida</taxon>
        <taxon>eudicotyledons</taxon>
        <taxon>Gunneridae</taxon>
        <taxon>Pentapetalae</taxon>
        <taxon>rosids</taxon>
        <taxon>malvids</taxon>
        <taxon>Brassicales</taxon>
        <taxon>Brassicaceae</taxon>
        <taxon>Brassiceae</taxon>
        <taxon>Brassica</taxon>
    </lineage>
</organism>
<name>A0A8X7S0M9_BRACI</name>
<comment type="catalytic activity">
    <reaction evidence="9">
        <text>a long chain fatty alcohol + a fatty acyl-CoA = a long-chain alcohol wax ester + CoA</text>
        <dbReference type="Rhea" id="RHEA:38443"/>
        <dbReference type="ChEBI" id="CHEBI:17135"/>
        <dbReference type="ChEBI" id="CHEBI:57287"/>
        <dbReference type="ChEBI" id="CHEBI:77636"/>
        <dbReference type="ChEBI" id="CHEBI:235323"/>
        <dbReference type="EC" id="2.3.1.75"/>
    </reaction>
</comment>
<evidence type="ECO:0000256" key="9">
    <source>
        <dbReference type="ARBA" id="ARBA00047604"/>
    </source>
</evidence>
<keyword evidence="6" id="KW-0256">Endoplasmic reticulum</keyword>
<keyword evidence="14" id="KW-1185">Reference proteome</keyword>
<comment type="similarity">
    <text evidence="8">In the N-terminal section; belongs to the long-chain O-acyltransferase family.</text>
</comment>
<comment type="catalytic activity">
    <reaction evidence="10">
        <text>an acyl-CoA + a 1,2-diacyl-sn-glycerol = a triacyl-sn-glycerol + CoA</text>
        <dbReference type="Rhea" id="RHEA:10868"/>
        <dbReference type="ChEBI" id="CHEBI:17815"/>
        <dbReference type="ChEBI" id="CHEBI:57287"/>
        <dbReference type="ChEBI" id="CHEBI:58342"/>
        <dbReference type="ChEBI" id="CHEBI:64615"/>
        <dbReference type="EC" id="2.3.1.20"/>
    </reaction>
</comment>
<evidence type="ECO:0000256" key="3">
    <source>
        <dbReference type="ARBA" id="ARBA00004771"/>
    </source>
</evidence>
<comment type="caution">
    <text evidence="13">The sequence shown here is derived from an EMBL/GenBank/DDBJ whole genome shotgun (WGS) entry which is preliminary data.</text>
</comment>
<dbReference type="PANTHER" id="PTHR31650">
    <property type="entry name" value="O-ACYLTRANSFERASE (WSD1-LIKE) FAMILY PROTEIN"/>
    <property type="match status" value="1"/>
</dbReference>
<evidence type="ECO:0008006" key="15">
    <source>
        <dbReference type="Google" id="ProtNLM"/>
    </source>
</evidence>
<evidence type="ECO:0000313" key="13">
    <source>
        <dbReference type="EMBL" id="KAG2297048.1"/>
    </source>
</evidence>
<evidence type="ECO:0000256" key="6">
    <source>
        <dbReference type="ARBA" id="ARBA00022824"/>
    </source>
</evidence>
<evidence type="ECO:0000259" key="12">
    <source>
        <dbReference type="Pfam" id="PF06974"/>
    </source>
</evidence>
<proteinExistence type="inferred from homology"/>
<dbReference type="SUPFAM" id="SSF52777">
    <property type="entry name" value="CoA-dependent acyltransferases"/>
    <property type="match status" value="1"/>
</dbReference>
<comment type="pathway">
    <text evidence="4">Lipid metabolism.</text>
</comment>
<dbReference type="GO" id="GO:0019432">
    <property type="term" value="P:triglyceride biosynthetic process"/>
    <property type="evidence" value="ECO:0007669"/>
    <property type="project" value="TreeGrafter"/>
</dbReference>
<accession>A0A8X7S0M9</accession>
<dbReference type="EMBL" id="JAAMPC010000009">
    <property type="protein sequence ID" value="KAG2297048.1"/>
    <property type="molecule type" value="Genomic_DNA"/>
</dbReference>
<comment type="pathway">
    <text evidence="3">Glycerolipid metabolism; triacylglycerol biosynthesis.</text>
</comment>
<gene>
    <name evidence="13" type="ORF">Bca52824_043717</name>
</gene>
<evidence type="ECO:0000256" key="4">
    <source>
        <dbReference type="ARBA" id="ARBA00005189"/>
    </source>
</evidence>
<comment type="subcellular location">
    <subcellularLocation>
        <location evidence="1">Cell membrane</location>
        <topology evidence="1">Single-pass membrane protein</topology>
    </subcellularLocation>
    <subcellularLocation>
        <location evidence="2">Endoplasmic reticulum membrane</location>
    </subcellularLocation>
</comment>
<reference evidence="13 14" key="1">
    <citation type="submission" date="2020-02" db="EMBL/GenBank/DDBJ databases">
        <authorList>
            <person name="Ma Q."/>
            <person name="Huang Y."/>
            <person name="Song X."/>
            <person name="Pei D."/>
        </authorList>
    </citation>
    <scope>NUCLEOTIDE SEQUENCE [LARGE SCALE GENOMIC DNA]</scope>
    <source>
        <strain evidence="13">Sxm20200214</strain>
        <tissue evidence="13">Leaf</tissue>
    </source>
</reference>
<dbReference type="InterPro" id="IPR045034">
    <property type="entry name" value="O-acyltransferase_WSD1-like"/>
</dbReference>
<dbReference type="AlphaFoldDB" id="A0A8X7S0M9"/>
<dbReference type="GO" id="GO:0047196">
    <property type="term" value="F:long-chain-alcohol O-fatty-acyltransferase activity"/>
    <property type="evidence" value="ECO:0007669"/>
    <property type="project" value="UniProtKB-EC"/>
</dbReference>
<evidence type="ECO:0000313" key="14">
    <source>
        <dbReference type="Proteomes" id="UP000886595"/>
    </source>
</evidence>
<dbReference type="GO" id="GO:0005886">
    <property type="term" value="C:plasma membrane"/>
    <property type="evidence" value="ECO:0007669"/>
    <property type="project" value="UniProtKB-SubCell"/>
</dbReference>
<feature type="domain" description="O-acyltransferase WSD1-like N-terminal" evidence="11">
    <location>
        <begin position="13"/>
        <end position="141"/>
    </location>
</feature>
<feature type="domain" description="O-acyltransferase WSD1 C-terminal" evidence="12">
    <location>
        <begin position="203"/>
        <end position="347"/>
    </location>
</feature>
<protein>
    <recommendedName>
        <fullName evidence="15">Diacylglycerol O-acyltransferase</fullName>
    </recommendedName>
</protein>
<dbReference type="Pfam" id="PF06974">
    <property type="entry name" value="WS_DGAT_C"/>
    <property type="match status" value="1"/>
</dbReference>
<dbReference type="InterPro" id="IPR004255">
    <property type="entry name" value="O-acyltransferase_WSD1_N"/>
</dbReference>